<keyword evidence="2" id="KW-0808">Transferase</keyword>
<keyword evidence="2" id="KW-0032">Aminotransferase</keyword>
<evidence type="ECO:0000313" key="3">
    <source>
        <dbReference type="Proteomes" id="UP000010472"/>
    </source>
</evidence>
<keyword evidence="3" id="KW-1185">Reference proteome</keyword>
<dbReference type="OrthoDB" id="9805628at2"/>
<evidence type="ECO:0000313" key="2">
    <source>
        <dbReference type="EMBL" id="AFZ14168.1"/>
    </source>
</evidence>
<organism evidence="2 3">
    <name type="scientific">Crinalium epipsammum PCC 9333</name>
    <dbReference type="NCBI Taxonomy" id="1173022"/>
    <lineage>
        <taxon>Bacteria</taxon>
        <taxon>Bacillati</taxon>
        <taxon>Cyanobacteriota</taxon>
        <taxon>Cyanophyceae</taxon>
        <taxon>Gomontiellales</taxon>
        <taxon>Gomontiellaceae</taxon>
        <taxon>Crinalium</taxon>
    </lineage>
</organism>
<dbReference type="PANTHER" id="PTHR42743">
    <property type="entry name" value="AMINO-ACID AMINOTRANSFERASE"/>
    <property type="match status" value="1"/>
</dbReference>
<name>K9W1C1_9CYAN</name>
<reference evidence="2 3" key="1">
    <citation type="submission" date="2012-06" db="EMBL/GenBank/DDBJ databases">
        <title>Finished chromosome of genome of Crinalium epipsammum PCC 9333.</title>
        <authorList>
            <consortium name="US DOE Joint Genome Institute"/>
            <person name="Gugger M."/>
            <person name="Coursin T."/>
            <person name="Rippka R."/>
            <person name="Tandeau De Marsac N."/>
            <person name="Huntemann M."/>
            <person name="Wei C.-L."/>
            <person name="Han J."/>
            <person name="Detter J.C."/>
            <person name="Han C."/>
            <person name="Tapia R."/>
            <person name="Davenport K."/>
            <person name="Daligault H."/>
            <person name="Erkkila T."/>
            <person name="Gu W."/>
            <person name="Munk A.C.C."/>
            <person name="Teshima H."/>
            <person name="Xu Y."/>
            <person name="Chain P."/>
            <person name="Chen A."/>
            <person name="Krypides N."/>
            <person name="Mavromatis K."/>
            <person name="Markowitz V."/>
            <person name="Szeto E."/>
            <person name="Ivanova N."/>
            <person name="Mikhailova N."/>
            <person name="Ovchinnikova G."/>
            <person name="Pagani I."/>
            <person name="Pati A."/>
            <person name="Goodwin L."/>
            <person name="Peters L."/>
            <person name="Pitluck S."/>
            <person name="Woyke T."/>
            <person name="Kerfeld C."/>
        </authorList>
    </citation>
    <scope>NUCLEOTIDE SEQUENCE [LARGE SCALE GENOMIC DNA]</scope>
    <source>
        <strain evidence="2 3">PCC 9333</strain>
    </source>
</reference>
<dbReference type="InterPro" id="IPR036038">
    <property type="entry name" value="Aminotransferase-like"/>
</dbReference>
<dbReference type="CDD" id="cd00449">
    <property type="entry name" value="PLPDE_IV"/>
    <property type="match status" value="1"/>
</dbReference>
<dbReference type="AlphaFoldDB" id="K9W1C1"/>
<dbReference type="PANTHER" id="PTHR42743:SF4">
    <property type="entry name" value="BRANCHED-CHAIN-AMINO-ACID AMINOTRANSFERASE-RELATED"/>
    <property type="match status" value="1"/>
</dbReference>
<dbReference type="Gene3D" id="3.30.470.10">
    <property type="match status" value="1"/>
</dbReference>
<sequence length="286" mass="32093">MLEATSIVWHNGRLVEREQAAPSIASHSLHLGIGVFDGIMAYWNGNHYYIHCLDAHLDRLRNGATQMGLEFSWSNADLKIGISSLLDQLPATNYYIRPIVYRSVPQLSFNDLMPVDVTILAVTIDRDVNKPLTCHISPYQRISGNAIPLAWKICGTYVNSYLARRAAQIAGFNDGILLDQQGRITEAAVANLFLIQKDKLVTPALTPHIFPGITRLTIIDLAKNLQIPVEERDIKPADLENFDGAFLAATMMELKPLSTIHPYIYDTSNHPLFRSCLKEFQEITHQ</sequence>
<dbReference type="EMBL" id="CP003620">
    <property type="protein sequence ID" value="AFZ14168.1"/>
    <property type="molecule type" value="Genomic_DNA"/>
</dbReference>
<protein>
    <submittedName>
        <fullName evidence="2">Branched chain amino acid aminotransferase apoenzyme</fullName>
        <ecNumber evidence="2">2.6.1.42</ecNumber>
    </submittedName>
</protein>
<dbReference type="Pfam" id="PF01063">
    <property type="entry name" value="Aminotran_4"/>
    <property type="match status" value="1"/>
</dbReference>
<dbReference type="SUPFAM" id="SSF56752">
    <property type="entry name" value="D-aminoacid aminotransferase-like PLP-dependent enzymes"/>
    <property type="match status" value="1"/>
</dbReference>
<accession>K9W1C1</accession>
<evidence type="ECO:0000256" key="1">
    <source>
        <dbReference type="ARBA" id="ARBA00009320"/>
    </source>
</evidence>
<dbReference type="InterPro" id="IPR001544">
    <property type="entry name" value="Aminotrans_IV"/>
</dbReference>
<dbReference type="GO" id="GO:0004084">
    <property type="term" value="F:branched-chain-amino-acid transaminase activity"/>
    <property type="evidence" value="ECO:0007669"/>
    <property type="project" value="UniProtKB-EC"/>
</dbReference>
<dbReference type="KEGG" id="cep:Cri9333_3337"/>
<dbReference type="InterPro" id="IPR043132">
    <property type="entry name" value="BCAT-like_C"/>
</dbReference>
<proteinExistence type="inferred from homology"/>
<dbReference type="Gene3D" id="3.20.10.10">
    <property type="entry name" value="D-amino Acid Aminotransferase, subunit A, domain 2"/>
    <property type="match status" value="1"/>
</dbReference>
<dbReference type="GO" id="GO:0046394">
    <property type="term" value="P:carboxylic acid biosynthetic process"/>
    <property type="evidence" value="ECO:0007669"/>
    <property type="project" value="UniProtKB-ARBA"/>
</dbReference>
<dbReference type="HOGENOM" id="CLU_020844_3_1_3"/>
<dbReference type="InterPro" id="IPR043131">
    <property type="entry name" value="BCAT-like_N"/>
</dbReference>
<dbReference type="RefSeq" id="WP_015204274.1">
    <property type="nucleotide sequence ID" value="NC_019753.1"/>
</dbReference>
<comment type="similarity">
    <text evidence="1">Belongs to the class-IV pyridoxal-phosphate-dependent aminotransferase family.</text>
</comment>
<dbReference type="Proteomes" id="UP000010472">
    <property type="component" value="Chromosome"/>
</dbReference>
<gene>
    <name evidence="2" type="ORF">Cri9333_3337</name>
</gene>
<dbReference type="InterPro" id="IPR050571">
    <property type="entry name" value="Class-IV_PLP-Dep_Aminotrnsfr"/>
</dbReference>
<dbReference type="STRING" id="1173022.Cri9333_3337"/>
<dbReference type="EC" id="2.6.1.42" evidence="2"/>
<dbReference type="eggNOG" id="COG0115">
    <property type="taxonomic scope" value="Bacteria"/>
</dbReference>